<organism evidence="2 3">
    <name type="scientific">Thermococcus radiotolerans</name>
    <dbReference type="NCBI Taxonomy" id="187880"/>
    <lineage>
        <taxon>Archaea</taxon>
        <taxon>Methanobacteriati</taxon>
        <taxon>Methanobacteriota</taxon>
        <taxon>Thermococci</taxon>
        <taxon>Thermococcales</taxon>
        <taxon>Thermococcaceae</taxon>
        <taxon>Thermococcus</taxon>
    </lineage>
</organism>
<name>A0A2Z2N2E5_9EURY</name>
<feature type="transmembrane region" description="Helical" evidence="1">
    <location>
        <begin position="33"/>
        <end position="51"/>
    </location>
</feature>
<dbReference type="GeneID" id="33327357"/>
<dbReference type="KEGG" id="trl:A3L10_00880"/>
<feature type="transmembrane region" description="Helical" evidence="1">
    <location>
        <begin position="149"/>
        <end position="168"/>
    </location>
</feature>
<dbReference type="Proteomes" id="UP000250085">
    <property type="component" value="Chromosome"/>
</dbReference>
<feature type="transmembrane region" description="Helical" evidence="1">
    <location>
        <begin position="119"/>
        <end position="137"/>
    </location>
</feature>
<dbReference type="RefSeq" id="WP_088865970.1">
    <property type="nucleotide sequence ID" value="NZ_CP015106.1"/>
</dbReference>
<keyword evidence="1" id="KW-1133">Transmembrane helix</keyword>
<dbReference type="AlphaFoldDB" id="A0A2Z2N2E5"/>
<evidence type="ECO:0000313" key="3">
    <source>
        <dbReference type="Proteomes" id="UP000250085"/>
    </source>
</evidence>
<keyword evidence="1" id="KW-0812">Transmembrane</keyword>
<evidence type="ECO:0000256" key="1">
    <source>
        <dbReference type="SAM" id="Phobius"/>
    </source>
</evidence>
<keyword evidence="3" id="KW-1185">Reference proteome</keyword>
<evidence type="ECO:0000313" key="2">
    <source>
        <dbReference type="EMBL" id="ASJ13752.1"/>
    </source>
</evidence>
<proteinExistence type="predicted"/>
<dbReference type="OrthoDB" id="102011at2157"/>
<protein>
    <submittedName>
        <fullName evidence="2">Uncharacterized protein</fullName>
    </submittedName>
</protein>
<accession>A0A2Z2N2E5</accession>
<feature type="transmembrane region" description="Helical" evidence="1">
    <location>
        <begin position="66"/>
        <end position="83"/>
    </location>
</feature>
<gene>
    <name evidence="2" type="ORF">A3L10_00880</name>
</gene>
<sequence length="173" mass="19131">MAEGAEAGGEVSKREELEELEEALSVADHVHNIFVMALIVSTITSGVIWIYERAFHSKAVPIPLEIQAMVVFLVAFAATFYITNARKMRHGYAITGAVLLFLALWGVETVLSRVESAEERILIVSSLILGIIGHVLYSNRKLMERVEWLLMLLLGGILIAVLLVWLFTLQAGP</sequence>
<keyword evidence="1" id="KW-0472">Membrane</keyword>
<dbReference type="EMBL" id="CP015106">
    <property type="protein sequence ID" value="ASJ13752.1"/>
    <property type="molecule type" value="Genomic_DNA"/>
</dbReference>
<reference evidence="2 3" key="1">
    <citation type="submission" date="2016-04" db="EMBL/GenBank/DDBJ databases">
        <title>Complete genome sequence of Thermococcus radiotolerans type strain EJ2.</title>
        <authorList>
            <person name="Oger P.M."/>
        </authorList>
    </citation>
    <scope>NUCLEOTIDE SEQUENCE [LARGE SCALE GENOMIC DNA]</scope>
    <source>
        <strain evidence="2 3">EJ2</strain>
    </source>
</reference>
<feature type="transmembrane region" description="Helical" evidence="1">
    <location>
        <begin position="90"/>
        <end position="107"/>
    </location>
</feature>